<dbReference type="RefSeq" id="WP_196986602.1">
    <property type="nucleotide sequence ID" value="NZ_JADWYS010000001.1"/>
</dbReference>
<reference evidence="1" key="1">
    <citation type="submission" date="2020-11" db="EMBL/GenBank/DDBJ databases">
        <title>Bacterial whole genome sequence for Caenimonas sp. DR4.4.</title>
        <authorList>
            <person name="Le V."/>
            <person name="Ko S.-R."/>
            <person name="Ahn C.-Y."/>
            <person name="Oh H.-M."/>
        </authorList>
    </citation>
    <scope>NUCLEOTIDE SEQUENCE</scope>
    <source>
        <strain evidence="1">DR4.4</strain>
    </source>
</reference>
<sequence length="60" mass="6250">MAGTVPEQGCRHPDDLAATFACGGEPIAHALVQCTLLEMDASAELVPPVLSGWLETKMLG</sequence>
<comment type="caution">
    <text evidence="1">The sequence shown here is derived from an EMBL/GenBank/DDBJ whole genome shotgun (WGS) entry which is preliminary data.</text>
</comment>
<evidence type="ECO:0000313" key="2">
    <source>
        <dbReference type="Proteomes" id="UP000651050"/>
    </source>
</evidence>
<protein>
    <submittedName>
        <fullName evidence="1">Uncharacterized protein</fullName>
    </submittedName>
</protein>
<keyword evidence="2" id="KW-1185">Reference proteome</keyword>
<evidence type="ECO:0000313" key="1">
    <source>
        <dbReference type="EMBL" id="MBG9388763.1"/>
    </source>
</evidence>
<organism evidence="1 2">
    <name type="scientific">Caenimonas aquaedulcis</name>
    <dbReference type="NCBI Taxonomy" id="2793270"/>
    <lineage>
        <taxon>Bacteria</taxon>
        <taxon>Pseudomonadati</taxon>
        <taxon>Pseudomonadota</taxon>
        <taxon>Betaproteobacteria</taxon>
        <taxon>Burkholderiales</taxon>
        <taxon>Comamonadaceae</taxon>
        <taxon>Caenimonas</taxon>
    </lineage>
</organism>
<dbReference type="EMBL" id="JADWYS010000001">
    <property type="protein sequence ID" value="MBG9388763.1"/>
    <property type="molecule type" value="Genomic_DNA"/>
</dbReference>
<dbReference type="AlphaFoldDB" id="A0A931H5D1"/>
<gene>
    <name evidence="1" type="ORF">I5803_12085</name>
</gene>
<dbReference type="Proteomes" id="UP000651050">
    <property type="component" value="Unassembled WGS sequence"/>
</dbReference>
<accession>A0A931H5D1</accession>
<proteinExistence type="predicted"/>
<name>A0A931H5D1_9BURK</name>